<proteinExistence type="predicted"/>
<protein>
    <submittedName>
        <fullName evidence="4">Uncharacterized protein</fullName>
    </submittedName>
</protein>
<gene>
    <name evidence="4" type="ORF">BACPEC_00574</name>
</gene>
<comment type="caution">
    <text evidence="4">The sequence shown here is derived from an EMBL/GenBank/DDBJ whole genome shotgun (WGS) entry which is preliminary data.</text>
</comment>
<reference evidence="4 5" key="2">
    <citation type="submission" date="2008-11" db="EMBL/GenBank/DDBJ databases">
        <authorList>
            <person name="Fulton L."/>
            <person name="Clifton S."/>
            <person name="Fulton B."/>
            <person name="Xu J."/>
            <person name="Minx P."/>
            <person name="Pepin K.H."/>
            <person name="Johnson M."/>
            <person name="Bhonagiri V."/>
            <person name="Nash W.E."/>
            <person name="Mardis E.R."/>
            <person name="Wilson R.K."/>
        </authorList>
    </citation>
    <scope>NUCLEOTIDE SEQUENCE [LARGE SCALE GENOMIC DNA]</scope>
    <source>
        <strain evidence="4 5">ATCC 43243</strain>
    </source>
</reference>
<dbReference type="PIRSF" id="PIRSF005902">
    <property type="entry name" value="DNase_TatD"/>
    <property type="match status" value="1"/>
</dbReference>
<dbReference type="eggNOG" id="COG0084">
    <property type="taxonomic scope" value="Bacteria"/>
</dbReference>
<evidence type="ECO:0000256" key="3">
    <source>
        <dbReference type="PIRSR" id="PIRSR005902-1"/>
    </source>
</evidence>
<feature type="binding site" evidence="3">
    <location>
        <position position="93"/>
    </location>
    <ligand>
        <name>a divalent metal cation</name>
        <dbReference type="ChEBI" id="CHEBI:60240"/>
        <label>1</label>
    </ligand>
</feature>
<dbReference type="PANTHER" id="PTHR46124">
    <property type="entry name" value="D-AMINOACYL-TRNA DEACYLASE"/>
    <property type="match status" value="1"/>
</dbReference>
<dbReference type="HOGENOM" id="CLU_031506_4_0_9"/>
<dbReference type="PROSITE" id="PS01091">
    <property type="entry name" value="TATD_3"/>
    <property type="match status" value="1"/>
</dbReference>
<evidence type="ECO:0000313" key="5">
    <source>
        <dbReference type="Proteomes" id="UP000003136"/>
    </source>
</evidence>
<dbReference type="GO" id="GO:0016788">
    <property type="term" value="F:hydrolase activity, acting on ester bonds"/>
    <property type="evidence" value="ECO:0007669"/>
    <property type="project" value="InterPro"/>
</dbReference>
<accession>B7APG8</accession>
<dbReference type="SUPFAM" id="SSF51556">
    <property type="entry name" value="Metallo-dependent hydrolases"/>
    <property type="match status" value="1"/>
</dbReference>
<dbReference type="Proteomes" id="UP000003136">
    <property type="component" value="Unassembled WGS sequence"/>
</dbReference>
<dbReference type="FunFam" id="3.20.20.140:FF:000005">
    <property type="entry name" value="TatD family hydrolase"/>
    <property type="match status" value="1"/>
</dbReference>
<organism evidence="4 5">
    <name type="scientific">[Bacteroides] pectinophilus ATCC 43243</name>
    <dbReference type="NCBI Taxonomy" id="483218"/>
    <lineage>
        <taxon>Bacteria</taxon>
        <taxon>Bacillati</taxon>
        <taxon>Bacillota</taxon>
        <taxon>Clostridia</taxon>
        <taxon>Eubacteriales</taxon>
    </lineage>
</organism>
<dbReference type="GO" id="GO:0046872">
    <property type="term" value="F:metal ion binding"/>
    <property type="evidence" value="ECO:0007669"/>
    <property type="project" value="UniProtKB-KW"/>
</dbReference>
<keyword evidence="1 3" id="KW-0479">Metal-binding</keyword>
<name>B7APG8_9FIRM</name>
<dbReference type="EMBL" id="ABVQ01000034">
    <property type="protein sequence ID" value="EEC58442.1"/>
    <property type="molecule type" value="Genomic_DNA"/>
</dbReference>
<evidence type="ECO:0000313" key="4">
    <source>
        <dbReference type="EMBL" id="EEC58442.1"/>
    </source>
</evidence>
<dbReference type="Pfam" id="PF01026">
    <property type="entry name" value="TatD_DNase"/>
    <property type="match status" value="1"/>
</dbReference>
<dbReference type="InterPro" id="IPR015991">
    <property type="entry name" value="TatD/YcfH-like"/>
</dbReference>
<sequence length="263" mass="29315">MIFDTHAHYDDEAFDADREELLASLADNGIGNVVNVAASMRGCHATLELTERYAFVYGALGVHPDDADGLTEADMDYIEQQAAQSSKIVAIGEIGLDYYYPADATYPKTGKDAQKYWFERQIELARQVKLPIMIHSREAAKDTEDILRQTHASDVGGIIHCYSYSKECAKFYLDNGFYIGVGGVVTFKNGRKLKETVEYVPLDRIVLETDSPYLAPVPNRGKRNSSLNLPLVADEIAALKNVTREEVIETTTANAKRLLNIER</sequence>
<dbReference type="Gene3D" id="3.20.20.140">
    <property type="entry name" value="Metal-dependent hydrolases"/>
    <property type="match status" value="1"/>
</dbReference>
<keyword evidence="2" id="KW-0378">Hydrolase</keyword>
<dbReference type="CDD" id="cd01310">
    <property type="entry name" value="TatD_DNAse"/>
    <property type="match status" value="1"/>
</dbReference>
<dbReference type="STRING" id="483218.BACPEC_00574"/>
<evidence type="ECO:0000256" key="2">
    <source>
        <dbReference type="ARBA" id="ARBA00022801"/>
    </source>
</evidence>
<dbReference type="InterPro" id="IPR032466">
    <property type="entry name" value="Metal_Hydrolase"/>
</dbReference>
<evidence type="ECO:0000256" key="1">
    <source>
        <dbReference type="ARBA" id="ARBA00022723"/>
    </source>
</evidence>
<feature type="binding site" evidence="3">
    <location>
        <position position="135"/>
    </location>
    <ligand>
        <name>a divalent metal cation</name>
        <dbReference type="ChEBI" id="CHEBI:60240"/>
        <label>2</label>
    </ligand>
</feature>
<feature type="binding site" evidence="3">
    <location>
        <position position="8"/>
    </location>
    <ligand>
        <name>a divalent metal cation</name>
        <dbReference type="ChEBI" id="CHEBI:60240"/>
        <label>1</label>
    </ligand>
</feature>
<dbReference type="PANTHER" id="PTHR46124:SF2">
    <property type="entry name" value="D-AMINOACYL-TRNA DEACYLASE"/>
    <property type="match status" value="1"/>
</dbReference>
<feature type="binding site" evidence="3">
    <location>
        <position position="160"/>
    </location>
    <ligand>
        <name>a divalent metal cation</name>
        <dbReference type="ChEBI" id="CHEBI:60240"/>
        <label>2</label>
    </ligand>
</feature>
<dbReference type="InterPro" id="IPR018228">
    <property type="entry name" value="DNase_TatD-rel_CS"/>
</dbReference>
<feature type="binding site" evidence="3">
    <location>
        <position position="6"/>
    </location>
    <ligand>
        <name>a divalent metal cation</name>
        <dbReference type="ChEBI" id="CHEBI:60240"/>
        <label>1</label>
    </ligand>
</feature>
<dbReference type="GO" id="GO:0004536">
    <property type="term" value="F:DNA nuclease activity"/>
    <property type="evidence" value="ECO:0007669"/>
    <property type="project" value="InterPro"/>
</dbReference>
<dbReference type="NCBIfam" id="TIGR00010">
    <property type="entry name" value="YchF/TatD family DNA exonuclease"/>
    <property type="match status" value="1"/>
</dbReference>
<keyword evidence="5" id="KW-1185">Reference proteome</keyword>
<dbReference type="AlphaFoldDB" id="B7APG8"/>
<reference evidence="4 5" key="1">
    <citation type="submission" date="2008-11" db="EMBL/GenBank/DDBJ databases">
        <title>Draft genome sequence of Bacteroides pectinophilus (ATCC 43243).</title>
        <authorList>
            <person name="Sudarsanam P."/>
            <person name="Ley R."/>
            <person name="Guruge J."/>
            <person name="Turnbaugh P.J."/>
            <person name="Mahowald M."/>
            <person name="Liep D."/>
            <person name="Gordon J."/>
        </authorList>
    </citation>
    <scope>NUCLEOTIDE SEQUENCE [LARGE SCALE GENOMIC DNA]</scope>
    <source>
        <strain evidence="4 5">ATCC 43243</strain>
    </source>
</reference>
<dbReference type="InterPro" id="IPR001130">
    <property type="entry name" value="TatD-like"/>
</dbReference>
<feature type="binding site" evidence="3">
    <location>
        <position position="210"/>
    </location>
    <ligand>
        <name>a divalent metal cation</name>
        <dbReference type="ChEBI" id="CHEBI:60240"/>
        <label>1</label>
    </ligand>
</feature>